<keyword evidence="6" id="KW-0808">Transferase</keyword>
<dbReference type="InterPro" id="IPR050087">
    <property type="entry name" value="AON_synthase_class-II"/>
</dbReference>
<comment type="catalytic activity">
    <reaction evidence="11">
        <text>6-carboxyhexanoyl-[ACP] + L-alanine + H(+) = (8S)-8-amino-7-oxononanoate + holo-[ACP] + CO2</text>
        <dbReference type="Rhea" id="RHEA:42288"/>
        <dbReference type="Rhea" id="RHEA-COMP:9685"/>
        <dbReference type="Rhea" id="RHEA-COMP:9955"/>
        <dbReference type="ChEBI" id="CHEBI:15378"/>
        <dbReference type="ChEBI" id="CHEBI:16526"/>
        <dbReference type="ChEBI" id="CHEBI:57972"/>
        <dbReference type="ChEBI" id="CHEBI:64479"/>
        <dbReference type="ChEBI" id="CHEBI:78846"/>
        <dbReference type="ChEBI" id="CHEBI:149468"/>
        <dbReference type="EC" id="2.3.1.47"/>
    </reaction>
</comment>
<dbReference type="Gene3D" id="3.40.640.10">
    <property type="entry name" value="Type I PLP-dependent aspartate aminotransferase-like (Major domain)"/>
    <property type="match status" value="1"/>
</dbReference>
<dbReference type="EMBL" id="BAAAQM010000016">
    <property type="protein sequence ID" value="GAA1970403.1"/>
    <property type="molecule type" value="Genomic_DNA"/>
</dbReference>
<sequence>MCLPVASCLVSTTDDHHPLSWLSERAEQRRAAGLRRSLVPRAADSPLIDLAGNDYLGLTRHPEVVAAAVAAVREWGAGSTGSRLVTGTTELHAELEAELAVHAGTESALVFSSGYLGNLGVITALAGRGDLIVSDSLNHASLIDAARLSRARIAVTPHSDVEAVAGELANRTEERALVVVESLFSVDGDTAPLRELHAACRAHGAVLVVDEAHGFGVAGPGGRGAVFDAGLAGEPDVVVAATLSKALASQGGAVLGSAELTAHLVDAARSMIFDTGVAPASAAAALAALRLVRRDPGLPELVRKRSWELYELALEVGLRATPPSGAVTSIILGDPEAAVAAAAFCLERGLRVGCFRPPSVPDGLSRLRVTARADLSDFETDHIRAVLRELAASRDSFEHRSRHRRLV</sequence>
<feature type="domain" description="Aminotransferase class I/classII large" evidence="13">
    <location>
        <begin position="46"/>
        <end position="383"/>
    </location>
</feature>
<accession>A0ABN2RJU0</accession>
<dbReference type="Pfam" id="PF00155">
    <property type="entry name" value="Aminotran_1_2"/>
    <property type="match status" value="1"/>
</dbReference>
<evidence type="ECO:0000256" key="9">
    <source>
        <dbReference type="ARBA" id="ARBA00032610"/>
    </source>
</evidence>
<dbReference type="PANTHER" id="PTHR13693:SF100">
    <property type="entry name" value="8-AMINO-7-OXONONANOATE SYNTHASE"/>
    <property type="match status" value="1"/>
</dbReference>
<evidence type="ECO:0000256" key="5">
    <source>
        <dbReference type="ARBA" id="ARBA00013187"/>
    </source>
</evidence>
<evidence type="ECO:0000313" key="15">
    <source>
        <dbReference type="Proteomes" id="UP001499854"/>
    </source>
</evidence>
<reference evidence="14 15" key="1">
    <citation type="journal article" date="2019" name="Int. J. Syst. Evol. Microbiol.">
        <title>The Global Catalogue of Microorganisms (GCM) 10K type strain sequencing project: providing services to taxonomists for standard genome sequencing and annotation.</title>
        <authorList>
            <consortium name="The Broad Institute Genomics Platform"/>
            <consortium name="The Broad Institute Genome Sequencing Center for Infectious Disease"/>
            <person name="Wu L."/>
            <person name="Ma J."/>
        </authorList>
    </citation>
    <scope>NUCLEOTIDE SEQUENCE [LARGE SCALE GENOMIC DNA]</scope>
    <source>
        <strain evidence="14 15">JCM 16013</strain>
    </source>
</reference>
<evidence type="ECO:0000256" key="2">
    <source>
        <dbReference type="ARBA" id="ARBA00004746"/>
    </source>
</evidence>
<evidence type="ECO:0000256" key="4">
    <source>
        <dbReference type="ARBA" id="ARBA00011738"/>
    </source>
</evidence>
<evidence type="ECO:0000256" key="1">
    <source>
        <dbReference type="ARBA" id="ARBA00001933"/>
    </source>
</evidence>
<evidence type="ECO:0000259" key="13">
    <source>
        <dbReference type="Pfam" id="PF00155"/>
    </source>
</evidence>
<dbReference type="InterPro" id="IPR015422">
    <property type="entry name" value="PyrdxlP-dep_Trfase_small"/>
</dbReference>
<dbReference type="InterPro" id="IPR015421">
    <property type="entry name" value="PyrdxlP-dep_Trfase_major"/>
</dbReference>
<keyword evidence="7" id="KW-0093">Biotin biosynthesis</keyword>
<organism evidence="14 15">
    <name type="scientific">Catenulispora subtropica</name>
    <dbReference type="NCBI Taxonomy" id="450798"/>
    <lineage>
        <taxon>Bacteria</taxon>
        <taxon>Bacillati</taxon>
        <taxon>Actinomycetota</taxon>
        <taxon>Actinomycetes</taxon>
        <taxon>Catenulisporales</taxon>
        <taxon>Catenulisporaceae</taxon>
        <taxon>Catenulispora</taxon>
    </lineage>
</organism>
<evidence type="ECO:0000256" key="10">
    <source>
        <dbReference type="ARBA" id="ARBA00033381"/>
    </source>
</evidence>
<dbReference type="Proteomes" id="UP001499854">
    <property type="component" value="Unassembled WGS sequence"/>
</dbReference>
<keyword evidence="15" id="KW-1185">Reference proteome</keyword>
<comment type="subunit">
    <text evidence="4">Homodimer.</text>
</comment>
<evidence type="ECO:0000256" key="8">
    <source>
        <dbReference type="ARBA" id="ARBA00022898"/>
    </source>
</evidence>
<gene>
    <name evidence="14" type="ORF">GCM10009838_31840</name>
</gene>
<protein>
    <recommendedName>
        <fullName evidence="5">8-amino-7-oxononanoate synthase</fullName>
        <ecNumber evidence="5">2.3.1.47</ecNumber>
    </recommendedName>
    <alternativeName>
        <fullName evidence="9">7-keto-8-amino-pelargonic acid synthase</fullName>
    </alternativeName>
    <alternativeName>
        <fullName evidence="10">8-amino-7-ketopelargonate synthase</fullName>
    </alternativeName>
</protein>
<comment type="cofactor">
    <cofactor evidence="1 12">
        <name>pyridoxal 5'-phosphate</name>
        <dbReference type="ChEBI" id="CHEBI:597326"/>
    </cofactor>
</comment>
<evidence type="ECO:0000256" key="6">
    <source>
        <dbReference type="ARBA" id="ARBA00022679"/>
    </source>
</evidence>
<proteinExistence type="inferred from homology"/>
<comment type="caution">
    <text evidence="14">The sequence shown here is derived from an EMBL/GenBank/DDBJ whole genome shotgun (WGS) entry which is preliminary data.</text>
</comment>
<comment type="pathway">
    <text evidence="2">Cofactor biosynthesis; biotin biosynthesis.</text>
</comment>
<dbReference type="InterPro" id="IPR004839">
    <property type="entry name" value="Aminotransferase_I/II_large"/>
</dbReference>
<dbReference type="InterPro" id="IPR001917">
    <property type="entry name" value="Aminotrans_II_pyridoxalP_BS"/>
</dbReference>
<dbReference type="EC" id="2.3.1.47" evidence="5"/>
<evidence type="ECO:0000256" key="12">
    <source>
        <dbReference type="RuleBase" id="RU003693"/>
    </source>
</evidence>
<dbReference type="InterPro" id="IPR015424">
    <property type="entry name" value="PyrdxlP-dep_Trfase"/>
</dbReference>
<evidence type="ECO:0000256" key="3">
    <source>
        <dbReference type="ARBA" id="ARBA00010008"/>
    </source>
</evidence>
<dbReference type="PROSITE" id="PS00599">
    <property type="entry name" value="AA_TRANSFER_CLASS_2"/>
    <property type="match status" value="1"/>
</dbReference>
<comment type="similarity">
    <text evidence="3">Belongs to the class-II pyridoxal-phosphate-dependent aminotransferase family. BioF subfamily.</text>
</comment>
<dbReference type="PANTHER" id="PTHR13693">
    <property type="entry name" value="CLASS II AMINOTRANSFERASE/8-AMINO-7-OXONONANOATE SYNTHASE"/>
    <property type="match status" value="1"/>
</dbReference>
<keyword evidence="8 12" id="KW-0663">Pyridoxal phosphate</keyword>
<evidence type="ECO:0000256" key="11">
    <source>
        <dbReference type="ARBA" id="ARBA00047715"/>
    </source>
</evidence>
<dbReference type="Gene3D" id="3.90.1150.10">
    <property type="entry name" value="Aspartate Aminotransferase, domain 1"/>
    <property type="match status" value="1"/>
</dbReference>
<dbReference type="SUPFAM" id="SSF53383">
    <property type="entry name" value="PLP-dependent transferases"/>
    <property type="match status" value="1"/>
</dbReference>
<evidence type="ECO:0000256" key="7">
    <source>
        <dbReference type="ARBA" id="ARBA00022756"/>
    </source>
</evidence>
<evidence type="ECO:0000313" key="14">
    <source>
        <dbReference type="EMBL" id="GAA1970403.1"/>
    </source>
</evidence>
<name>A0ABN2RJU0_9ACTN</name>